<organism evidence="6 7">
    <name type="scientific">Thermatribacter velox</name>
    <dbReference type="NCBI Taxonomy" id="3039681"/>
    <lineage>
        <taxon>Bacteria</taxon>
        <taxon>Pseudomonadati</taxon>
        <taxon>Atribacterota</taxon>
        <taxon>Atribacteria</taxon>
        <taxon>Atribacterales</taxon>
        <taxon>Thermatribacteraceae</taxon>
        <taxon>Thermatribacter</taxon>
    </lineage>
</organism>
<dbReference type="PANTHER" id="PTHR11124">
    <property type="entry name" value="VACUOLAR SORTING PROTEIN VPS29"/>
    <property type="match status" value="1"/>
</dbReference>
<evidence type="ECO:0000259" key="5">
    <source>
        <dbReference type="Pfam" id="PF12850"/>
    </source>
</evidence>
<evidence type="ECO:0000313" key="7">
    <source>
        <dbReference type="Proteomes" id="UP001461341"/>
    </source>
</evidence>
<keyword evidence="3" id="KW-0378">Hydrolase</keyword>
<keyword evidence="7" id="KW-1185">Reference proteome</keyword>
<dbReference type="Pfam" id="PF12850">
    <property type="entry name" value="Metallophos_2"/>
    <property type="match status" value="1"/>
</dbReference>
<dbReference type="InterPro" id="IPR029052">
    <property type="entry name" value="Metallo-depent_PP-like"/>
</dbReference>
<proteinExistence type="inferred from homology"/>
<accession>A0ABZ2YEX6</accession>
<name>A0ABZ2YEX6_9BACT</name>
<dbReference type="EC" id="3.1.4.-" evidence="4"/>
<dbReference type="Gene3D" id="3.60.21.10">
    <property type="match status" value="1"/>
</dbReference>
<feature type="domain" description="Calcineurin-like phosphoesterase" evidence="5">
    <location>
        <begin position="1"/>
        <end position="152"/>
    </location>
</feature>
<reference evidence="6 7" key="1">
    <citation type="submission" date="2023-03" db="EMBL/GenBank/DDBJ databases">
        <title>Novel Species.</title>
        <authorList>
            <person name="Ma S."/>
        </authorList>
    </citation>
    <scope>NUCLEOTIDE SEQUENCE [LARGE SCALE GENOMIC DNA]</scope>
    <source>
        <strain evidence="6 7">B11</strain>
    </source>
</reference>
<evidence type="ECO:0000256" key="3">
    <source>
        <dbReference type="ARBA" id="ARBA00022801"/>
    </source>
</evidence>
<dbReference type="SUPFAM" id="SSF56300">
    <property type="entry name" value="Metallo-dependent phosphatases"/>
    <property type="match status" value="1"/>
</dbReference>
<evidence type="ECO:0000256" key="1">
    <source>
        <dbReference type="ARBA" id="ARBA00008950"/>
    </source>
</evidence>
<keyword evidence="2 4" id="KW-0479">Metal-binding</keyword>
<sequence>MRIIVISDTHIPERAKELPPQLISALKEASLIVHAGDICEYWVVEELRSFAPIFAVQGNMDRADVKAKLKKEEVFEVAGQRIGLIHGWGPPWGIEERVGKVFESASLDVIIFGHTHQPLKKMIGGVLYFNPGSPTDTVFAPYFSYGVIDIADGMIQKAEIVRFE</sequence>
<dbReference type="InterPro" id="IPR000979">
    <property type="entry name" value="Phosphodiesterase_MJ0936/Vps29"/>
</dbReference>
<dbReference type="RefSeq" id="WP_369019052.1">
    <property type="nucleotide sequence ID" value="NZ_CP121689.1"/>
</dbReference>
<evidence type="ECO:0000256" key="2">
    <source>
        <dbReference type="ARBA" id="ARBA00022723"/>
    </source>
</evidence>
<evidence type="ECO:0000313" key="6">
    <source>
        <dbReference type="EMBL" id="WZL76888.1"/>
    </source>
</evidence>
<dbReference type="InterPro" id="IPR024654">
    <property type="entry name" value="Calcineurin-like_PHP_lpxH"/>
</dbReference>
<comment type="cofactor">
    <cofactor evidence="4">
        <name>a divalent metal cation</name>
        <dbReference type="ChEBI" id="CHEBI:60240"/>
    </cofactor>
</comment>
<dbReference type="EMBL" id="CP121689">
    <property type="protein sequence ID" value="WZL76888.1"/>
    <property type="molecule type" value="Genomic_DNA"/>
</dbReference>
<evidence type="ECO:0000256" key="4">
    <source>
        <dbReference type="RuleBase" id="RU362039"/>
    </source>
</evidence>
<gene>
    <name evidence="6" type="ORF">QBE54_03940</name>
</gene>
<dbReference type="Proteomes" id="UP001461341">
    <property type="component" value="Chromosome"/>
</dbReference>
<dbReference type="PROSITE" id="PS01269">
    <property type="entry name" value="UPF0025"/>
    <property type="match status" value="1"/>
</dbReference>
<comment type="similarity">
    <text evidence="1 4">Belongs to the metallophosphoesterase superfamily. YfcE family.</text>
</comment>
<protein>
    <recommendedName>
        <fullName evidence="4">Phosphoesterase</fullName>
        <ecNumber evidence="4">3.1.4.-</ecNumber>
    </recommendedName>
</protein>
<dbReference type="NCBIfam" id="TIGR00040">
    <property type="entry name" value="yfcE"/>
    <property type="match status" value="1"/>
</dbReference>
<dbReference type="InterPro" id="IPR020935">
    <property type="entry name" value="PdiEstase_YfcE_CS"/>
</dbReference>